<feature type="chain" id="PRO_5045628562" evidence="1">
    <location>
        <begin position="25"/>
        <end position="115"/>
    </location>
</feature>
<gene>
    <name evidence="2" type="ORF">GCM10023333_06170</name>
</gene>
<evidence type="ECO:0000313" key="3">
    <source>
        <dbReference type="Proteomes" id="UP001499988"/>
    </source>
</evidence>
<dbReference type="Proteomes" id="UP001499988">
    <property type="component" value="Unassembled WGS sequence"/>
</dbReference>
<accession>A0ABP9EFV0</accession>
<reference evidence="3" key="1">
    <citation type="journal article" date="2019" name="Int. J. Syst. Evol. Microbiol.">
        <title>The Global Catalogue of Microorganisms (GCM) 10K type strain sequencing project: providing services to taxonomists for standard genome sequencing and annotation.</title>
        <authorList>
            <consortium name="The Broad Institute Genomics Platform"/>
            <consortium name="The Broad Institute Genome Sequencing Center for Infectious Disease"/>
            <person name="Wu L."/>
            <person name="Ma J."/>
        </authorList>
    </citation>
    <scope>NUCLEOTIDE SEQUENCE [LARGE SCALE GENOMIC DNA]</scope>
    <source>
        <strain evidence="3">JCM 18401</strain>
    </source>
</reference>
<feature type="signal peptide" evidence="1">
    <location>
        <begin position="1"/>
        <end position="24"/>
    </location>
</feature>
<keyword evidence="3" id="KW-1185">Reference proteome</keyword>
<dbReference type="EMBL" id="BAABJZ010000006">
    <property type="protein sequence ID" value="GAA4875643.1"/>
    <property type="molecule type" value="Genomic_DNA"/>
</dbReference>
<name>A0ABP9EFV0_9GAMM</name>
<proteinExistence type="predicted"/>
<keyword evidence="1" id="KW-0732">Signal</keyword>
<sequence>MTKKLNTLALAIFAVSVTPFTVLAGTTICVCEPREITVGFTGQNDKYMKVNCIDGSSYPLGRVDDLKSNMYLSLVSSALVADKRVRVTFWDAADRSCEDYSEQWREAPVGIGLIK</sequence>
<evidence type="ECO:0000313" key="2">
    <source>
        <dbReference type="EMBL" id="GAA4875643.1"/>
    </source>
</evidence>
<evidence type="ECO:0000256" key="1">
    <source>
        <dbReference type="SAM" id="SignalP"/>
    </source>
</evidence>
<organism evidence="2 3">
    <name type="scientific">Ferrimonas pelagia</name>
    <dbReference type="NCBI Taxonomy" id="1177826"/>
    <lineage>
        <taxon>Bacteria</taxon>
        <taxon>Pseudomonadati</taxon>
        <taxon>Pseudomonadota</taxon>
        <taxon>Gammaproteobacteria</taxon>
        <taxon>Alteromonadales</taxon>
        <taxon>Ferrimonadaceae</taxon>
        <taxon>Ferrimonas</taxon>
    </lineage>
</organism>
<protein>
    <submittedName>
        <fullName evidence="2">Uncharacterized protein</fullName>
    </submittedName>
</protein>
<comment type="caution">
    <text evidence="2">The sequence shown here is derived from an EMBL/GenBank/DDBJ whole genome shotgun (WGS) entry which is preliminary data.</text>
</comment>
<dbReference type="RefSeq" id="WP_345333293.1">
    <property type="nucleotide sequence ID" value="NZ_BAABJZ010000006.1"/>
</dbReference>